<dbReference type="InterPro" id="IPR006913">
    <property type="entry name" value="CENP-V/GFA"/>
</dbReference>
<organism evidence="6 7">
    <name type="scientific">Haliangium ochraceum (strain DSM 14365 / JCM 11303 / SMP-2)</name>
    <dbReference type="NCBI Taxonomy" id="502025"/>
    <lineage>
        <taxon>Bacteria</taxon>
        <taxon>Pseudomonadati</taxon>
        <taxon>Myxococcota</taxon>
        <taxon>Polyangia</taxon>
        <taxon>Haliangiales</taxon>
        <taxon>Kofleriaceae</taxon>
        <taxon>Haliangium</taxon>
    </lineage>
</organism>
<evidence type="ECO:0000313" key="6">
    <source>
        <dbReference type="EMBL" id="ACY15987.1"/>
    </source>
</evidence>
<gene>
    <name evidence="6" type="ordered locus">Hoch_3485</name>
</gene>
<accession>D0LW55</accession>
<dbReference type="SUPFAM" id="SSF51316">
    <property type="entry name" value="Mss4-like"/>
    <property type="match status" value="1"/>
</dbReference>
<feature type="domain" description="CENP-V/GFA" evidence="5">
    <location>
        <begin position="3"/>
        <end position="132"/>
    </location>
</feature>
<evidence type="ECO:0000256" key="1">
    <source>
        <dbReference type="ARBA" id="ARBA00005495"/>
    </source>
</evidence>
<dbReference type="GO" id="GO:0016846">
    <property type="term" value="F:carbon-sulfur lyase activity"/>
    <property type="evidence" value="ECO:0007669"/>
    <property type="project" value="InterPro"/>
</dbReference>
<comment type="similarity">
    <text evidence="1">Belongs to the Gfa family.</text>
</comment>
<dbReference type="Gene3D" id="3.90.1590.10">
    <property type="entry name" value="glutathione-dependent formaldehyde- activating enzyme (gfa)"/>
    <property type="match status" value="1"/>
</dbReference>
<proteinExistence type="inferred from homology"/>
<dbReference type="OrthoDB" id="9805575at2"/>
<keyword evidence="3" id="KW-0862">Zinc</keyword>
<dbReference type="Proteomes" id="UP000001880">
    <property type="component" value="Chromosome"/>
</dbReference>
<evidence type="ECO:0000256" key="4">
    <source>
        <dbReference type="ARBA" id="ARBA00023239"/>
    </source>
</evidence>
<dbReference type="PANTHER" id="PTHR33337">
    <property type="entry name" value="GFA DOMAIN-CONTAINING PROTEIN"/>
    <property type="match status" value="1"/>
</dbReference>
<dbReference type="PROSITE" id="PS51891">
    <property type="entry name" value="CENP_V_GFA"/>
    <property type="match status" value="1"/>
</dbReference>
<evidence type="ECO:0000313" key="7">
    <source>
        <dbReference type="Proteomes" id="UP000001880"/>
    </source>
</evidence>
<keyword evidence="4" id="KW-0456">Lyase</keyword>
<dbReference type="RefSeq" id="WP_012828586.1">
    <property type="nucleotide sequence ID" value="NC_013440.1"/>
</dbReference>
<dbReference type="HOGENOM" id="CLU_116419_0_0_7"/>
<protein>
    <submittedName>
        <fullName evidence="6">Glutathione-dependent formaldehyde-activating GFA</fullName>
    </submittedName>
</protein>
<evidence type="ECO:0000256" key="3">
    <source>
        <dbReference type="ARBA" id="ARBA00022833"/>
    </source>
</evidence>
<dbReference type="STRING" id="502025.Hoch_3485"/>
<evidence type="ECO:0000256" key="2">
    <source>
        <dbReference type="ARBA" id="ARBA00022723"/>
    </source>
</evidence>
<name>D0LW55_HALO1</name>
<dbReference type="PANTHER" id="PTHR33337:SF44">
    <property type="entry name" value="DUF636 DOMAIN PROTEIN (AFU_ORTHOLOGUE AFUA_1G09754)"/>
    <property type="match status" value="1"/>
</dbReference>
<sequence length="163" mass="18452">MKLEGSCHCRAVTFTVISHTPYPYNYCYCGICRKTAGAGGFAINIAADHRTLEVRGREHIRVYRASYQNPEDGAPRTSTAERSFCDTCGSALWCFHPEWPDAVYPHASTIDTPLPRPPERTHLMLDFAAPWVPVHADIQDRQHPRYPEESIAAWHERLGIADE</sequence>
<keyword evidence="7" id="KW-1185">Reference proteome</keyword>
<dbReference type="GO" id="GO:0046872">
    <property type="term" value="F:metal ion binding"/>
    <property type="evidence" value="ECO:0007669"/>
    <property type="project" value="UniProtKB-KW"/>
</dbReference>
<dbReference type="EMBL" id="CP001804">
    <property type="protein sequence ID" value="ACY15987.1"/>
    <property type="molecule type" value="Genomic_DNA"/>
</dbReference>
<evidence type="ECO:0000259" key="5">
    <source>
        <dbReference type="PROSITE" id="PS51891"/>
    </source>
</evidence>
<reference evidence="6 7" key="1">
    <citation type="journal article" date="2010" name="Stand. Genomic Sci.">
        <title>Complete genome sequence of Haliangium ochraceum type strain (SMP-2).</title>
        <authorList>
            <consortium name="US DOE Joint Genome Institute (JGI-PGF)"/>
            <person name="Ivanova N."/>
            <person name="Daum C."/>
            <person name="Lang E."/>
            <person name="Abt B."/>
            <person name="Kopitz M."/>
            <person name="Saunders E."/>
            <person name="Lapidus A."/>
            <person name="Lucas S."/>
            <person name="Glavina Del Rio T."/>
            <person name="Nolan M."/>
            <person name="Tice H."/>
            <person name="Copeland A."/>
            <person name="Cheng J.F."/>
            <person name="Chen F."/>
            <person name="Bruce D."/>
            <person name="Goodwin L."/>
            <person name="Pitluck S."/>
            <person name="Mavromatis K."/>
            <person name="Pati A."/>
            <person name="Mikhailova N."/>
            <person name="Chen A."/>
            <person name="Palaniappan K."/>
            <person name="Land M."/>
            <person name="Hauser L."/>
            <person name="Chang Y.J."/>
            <person name="Jeffries C.D."/>
            <person name="Detter J.C."/>
            <person name="Brettin T."/>
            <person name="Rohde M."/>
            <person name="Goker M."/>
            <person name="Bristow J."/>
            <person name="Markowitz V."/>
            <person name="Eisen J.A."/>
            <person name="Hugenholtz P."/>
            <person name="Kyrpides N.C."/>
            <person name="Klenk H.P."/>
        </authorList>
    </citation>
    <scope>NUCLEOTIDE SEQUENCE [LARGE SCALE GENOMIC DNA]</scope>
    <source>
        <strain evidence="7">DSM 14365 / CIP 107738 / JCM 11303 / AJ 13395 / SMP-2</strain>
    </source>
</reference>
<dbReference type="KEGG" id="hoh:Hoch_3485"/>
<dbReference type="InterPro" id="IPR011057">
    <property type="entry name" value="Mss4-like_sf"/>
</dbReference>
<dbReference type="AlphaFoldDB" id="D0LW55"/>
<keyword evidence="2" id="KW-0479">Metal-binding</keyword>
<dbReference type="eggNOG" id="COG3791">
    <property type="taxonomic scope" value="Bacteria"/>
</dbReference>
<dbReference type="Pfam" id="PF04828">
    <property type="entry name" value="GFA"/>
    <property type="match status" value="1"/>
</dbReference>